<dbReference type="Gene3D" id="3.80.10.10">
    <property type="entry name" value="Ribonuclease Inhibitor"/>
    <property type="match status" value="1"/>
</dbReference>
<dbReference type="HOGENOM" id="CLU_500777_0_0_1"/>
<dbReference type="Proteomes" id="UP000054248">
    <property type="component" value="Unassembled WGS sequence"/>
</dbReference>
<organism evidence="1 2">
    <name type="scientific">Tulasnella calospora MUT 4182</name>
    <dbReference type="NCBI Taxonomy" id="1051891"/>
    <lineage>
        <taxon>Eukaryota</taxon>
        <taxon>Fungi</taxon>
        <taxon>Dikarya</taxon>
        <taxon>Basidiomycota</taxon>
        <taxon>Agaricomycotina</taxon>
        <taxon>Agaricomycetes</taxon>
        <taxon>Cantharellales</taxon>
        <taxon>Tulasnellaceae</taxon>
        <taxon>Tulasnella</taxon>
    </lineage>
</organism>
<protein>
    <recommendedName>
        <fullName evidence="3">F-box domain-containing protein</fullName>
    </recommendedName>
</protein>
<dbReference type="SUPFAM" id="SSF52047">
    <property type="entry name" value="RNI-like"/>
    <property type="match status" value="1"/>
</dbReference>
<dbReference type="OrthoDB" id="3172239at2759"/>
<dbReference type="EMBL" id="KN823239">
    <property type="protein sequence ID" value="KIO19136.1"/>
    <property type="molecule type" value="Genomic_DNA"/>
</dbReference>
<name>A0A0C3Q5Z6_9AGAM</name>
<gene>
    <name evidence="1" type="ORF">M407DRAFT_31224</name>
</gene>
<evidence type="ECO:0008006" key="3">
    <source>
        <dbReference type="Google" id="ProtNLM"/>
    </source>
</evidence>
<evidence type="ECO:0000313" key="1">
    <source>
        <dbReference type="EMBL" id="KIO19136.1"/>
    </source>
</evidence>
<reference evidence="1 2" key="1">
    <citation type="submission" date="2014-04" db="EMBL/GenBank/DDBJ databases">
        <authorList>
            <consortium name="DOE Joint Genome Institute"/>
            <person name="Kuo A."/>
            <person name="Girlanda M."/>
            <person name="Perotto S."/>
            <person name="Kohler A."/>
            <person name="Nagy L.G."/>
            <person name="Floudas D."/>
            <person name="Copeland A."/>
            <person name="Barry K.W."/>
            <person name="Cichocki N."/>
            <person name="Veneault-Fourrey C."/>
            <person name="LaButti K."/>
            <person name="Lindquist E.A."/>
            <person name="Lipzen A."/>
            <person name="Lundell T."/>
            <person name="Morin E."/>
            <person name="Murat C."/>
            <person name="Sun H."/>
            <person name="Tunlid A."/>
            <person name="Henrissat B."/>
            <person name="Grigoriev I.V."/>
            <person name="Hibbett D.S."/>
            <person name="Martin F."/>
            <person name="Nordberg H.P."/>
            <person name="Cantor M.N."/>
            <person name="Hua S.X."/>
        </authorList>
    </citation>
    <scope>NUCLEOTIDE SEQUENCE [LARGE SCALE GENOMIC DNA]</scope>
    <source>
        <strain evidence="1 2">MUT 4182</strain>
    </source>
</reference>
<dbReference type="InterPro" id="IPR032675">
    <property type="entry name" value="LRR_dom_sf"/>
</dbReference>
<sequence>MGHNDNPYTAFLVDRIQAETSRQSYRPTSEVDGMTHFTKIVEQALIAFKRKRNALLRVSTLPIELLATVFEWAVCDEVQKRYMALQRLRLVSFTWRTAIDATPALWSVLSSRHSSRTLDISLERSSNHPLSVWHHLPSLFRSGPDLGISRLLAPSAIQRWKFASLQFTSPEPLVALRQPAPLLEVLQLRVPGRIDRTYWMEDLFHGELPRLKELRLESVAVPWDNQYFPGLRVLDLSCVRQQGPTISQLFSILSQCSKLSIVILDNVVFPPDDCTEQTNIQPTMSSLIQLNLTHLASPSATNRILTSLSLPALKRLKLYCSLLRDEPTTLFNHQLYLRAPTFVPILQNANAVRIELHHNTFTCRALFPEQLAAAQSFTLTIRSSWPASPLRWLLNVLNDVSPRVPAELTFSGNVRFERDQEFFELMLKIPRLVDVSFTEPNEGIPALLARLNACDVDADGVRNWALPDLHILCLSGDHFDVSDVLVMVKSRYGLSGPQQGSKTQHPAPFVLLDVVDNTSSTEETLAEIREIVGDGVLQWDEYYD</sequence>
<evidence type="ECO:0000313" key="2">
    <source>
        <dbReference type="Proteomes" id="UP000054248"/>
    </source>
</evidence>
<dbReference type="AlphaFoldDB" id="A0A0C3Q5Z6"/>
<accession>A0A0C3Q5Z6</accession>
<proteinExistence type="predicted"/>
<keyword evidence="2" id="KW-1185">Reference proteome</keyword>
<reference evidence="2" key="2">
    <citation type="submission" date="2015-01" db="EMBL/GenBank/DDBJ databases">
        <title>Evolutionary Origins and Diversification of the Mycorrhizal Mutualists.</title>
        <authorList>
            <consortium name="DOE Joint Genome Institute"/>
            <consortium name="Mycorrhizal Genomics Consortium"/>
            <person name="Kohler A."/>
            <person name="Kuo A."/>
            <person name="Nagy L.G."/>
            <person name="Floudas D."/>
            <person name="Copeland A."/>
            <person name="Barry K.W."/>
            <person name="Cichocki N."/>
            <person name="Veneault-Fourrey C."/>
            <person name="LaButti K."/>
            <person name="Lindquist E.A."/>
            <person name="Lipzen A."/>
            <person name="Lundell T."/>
            <person name="Morin E."/>
            <person name="Murat C."/>
            <person name="Riley R."/>
            <person name="Ohm R."/>
            <person name="Sun H."/>
            <person name="Tunlid A."/>
            <person name="Henrissat B."/>
            <person name="Grigoriev I.V."/>
            <person name="Hibbett D.S."/>
            <person name="Martin F."/>
        </authorList>
    </citation>
    <scope>NUCLEOTIDE SEQUENCE [LARGE SCALE GENOMIC DNA]</scope>
    <source>
        <strain evidence="2">MUT 4182</strain>
    </source>
</reference>